<dbReference type="NCBIfam" id="NF033542">
    <property type="entry name" value="transpos_IS110"/>
    <property type="match status" value="1"/>
</dbReference>
<dbReference type="Pfam" id="PF01548">
    <property type="entry name" value="DEDD_Tnp_IS110"/>
    <property type="match status" value="1"/>
</dbReference>
<gene>
    <name evidence="3" type="ORF">B5E91_00585</name>
</gene>
<dbReference type="Pfam" id="PF02371">
    <property type="entry name" value="Transposase_20"/>
    <property type="match status" value="1"/>
</dbReference>
<dbReference type="InterPro" id="IPR003346">
    <property type="entry name" value="Transposase_20"/>
</dbReference>
<dbReference type="RefSeq" id="WP_004609000.1">
    <property type="nucleotide sequence ID" value="NZ_CABKNM010000003.1"/>
</dbReference>
<dbReference type="EMBL" id="NFLB01000001">
    <property type="protein sequence ID" value="OUQ06456.1"/>
    <property type="molecule type" value="Genomic_DNA"/>
</dbReference>
<organism evidence="3 4">
    <name type="scientific">Thomasclavelia spiroformis</name>
    <dbReference type="NCBI Taxonomy" id="29348"/>
    <lineage>
        <taxon>Bacteria</taxon>
        <taxon>Bacillati</taxon>
        <taxon>Bacillota</taxon>
        <taxon>Erysipelotrichia</taxon>
        <taxon>Erysipelotrichales</taxon>
        <taxon>Coprobacillaceae</taxon>
        <taxon>Thomasclavelia</taxon>
    </lineage>
</organism>
<evidence type="ECO:0000313" key="3">
    <source>
        <dbReference type="EMBL" id="OUQ06456.1"/>
    </source>
</evidence>
<dbReference type="GO" id="GO:0003677">
    <property type="term" value="F:DNA binding"/>
    <property type="evidence" value="ECO:0007669"/>
    <property type="project" value="InterPro"/>
</dbReference>
<dbReference type="GO" id="GO:0006313">
    <property type="term" value="P:DNA transposition"/>
    <property type="evidence" value="ECO:0007669"/>
    <property type="project" value="InterPro"/>
</dbReference>
<dbReference type="GO" id="GO:0004803">
    <property type="term" value="F:transposase activity"/>
    <property type="evidence" value="ECO:0007669"/>
    <property type="project" value="InterPro"/>
</dbReference>
<feature type="domain" description="Transposase IS116/IS110/IS902 C-terminal" evidence="2">
    <location>
        <begin position="261"/>
        <end position="346"/>
    </location>
</feature>
<evidence type="ECO:0000259" key="2">
    <source>
        <dbReference type="Pfam" id="PF02371"/>
    </source>
</evidence>
<sequence length="386" mass="43965">MKLVGIDIAKYKHAAFIMDASTGESLCDPFLFKNNKDGFQKFYDELNKYTQDELLIGMEDTGHYNFAIESCLLAKGYKVALINPITTKNLRKASLKTVKSDKEDAILITKALLDKDYYRIISIQDEKLKEAKELTRYRTQLTIEMNRKKNILQRHIDIVFPEFNTLFNNEYTITYLNILRKYGDAYTIAHTDIRSLRKCFKYCNIFSAEDLKELASNSVGIHDVSISFIIQSVISSIDLINSQIEELDKKIEELAITQDSSITSIPGISIITGTSILAELGDISKYSNAGKLIKFAGVNPYISESGEFSADKTAITKKGSKYLRATLYRVIIPVIRHNPAFNNYYHLKRSQGKGHLCALGHCVRKLLRIIYHLEINHITFDINSLK</sequence>
<dbReference type="InterPro" id="IPR047650">
    <property type="entry name" value="Transpos_IS110"/>
</dbReference>
<comment type="caution">
    <text evidence="3">The sequence shown here is derived from an EMBL/GenBank/DDBJ whole genome shotgun (WGS) entry which is preliminary data.</text>
</comment>
<dbReference type="Proteomes" id="UP000196258">
    <property type="component" value="Unassembled WGS sequence"/>
</dbReference>
<dbReference type="InterPro" id="IPR002525">
    <property type="entry name" value="Transp_IS110-like_N"/>
</dbReference>
<evidence type="ECO:0000259" key="1">
    <source>
        <dbReference type="Pfam" id="PF01548"/>
    </source>
</evidence>
<dbReference type="GeneID" id="94018405"/>
<proteinExistence type="predicted"/>
<evidence type="ECO:0000313" key="4">
    <source>
        <dbReference type="Proteomes" id="UP000196258"/>
    </source>
</evidence>
<accession>A0A1Y4QMC1</accession>
<dbReference type="PANTHER" id="PTHR33055">
    <property type="entry name" value="TRANSPOSASE FOR INSERTION SEQUENCE ELEMENT IS1111A"/>
    <property type="match status" value="1"/>
</dbReference>
<dbReference type="AlphaFoldDB" id="A0A1Y4QMC1"/>
<feature type="domain" description="Transposase IS110-like N-terminal" evidence="1">
    <location>
        <begin position="4"/>
        <end position="161"/>
    </location>
</feature>
<reference evidence="4" key="1">
    <citation type="submission" date="2017-04" db="EMBL/GenBank/DDBJ databases">
        <title>Function of individual gut microbiota members based on whole genome sequencing of pure cultures obtained from chicken caecum.</title>
        <authorList>
            <person name="Medvecky M."/>
            <person name="Cejkova D."/>
            <person name="Polansky O."/>
            <person name="Karasova D."/>
            <person name="Kubasova T."/>
            <person name="Cizek A."/>
            <person name="Rychlik I."/>
        </authorList>
    </citation>
    <scope>NUCLEOTIDE SEQUENCE [LARGE SCALE GENOMIC DNA]</scope>
    <source>
        <strain evidence="4">An149</strain>
    </source>
</reference>
<protein>
    <submittedName>
        <fullName evidence="3">IS110 family transposase</fullName>
    </submittedName>
</protein>
<name>A0A1Y4QMC1_9FIRM</name>
<dbReference type="PANTHER" id="PTHR33055:SF15">
    <property type="entry name" value="TRANSPOSASE-RELATED"/>
    <property type="match status" value="1"/>
</dbReference>